<dbReference type="InterPro" id="IPR001007">
    <property type="entry name" value="VWF_dom"/>
</dbReference>
<keyword evidence="4" id="KW-1185">Reference proteome</keyword>
<evidence type="ECO:0000313" key="4">
    <source>
        <dbReference type="Proteomes" id="UP000504617"/>
    </source>
</evidence>
<accession>A0A6I9YN84</accession>
<dbReference type="PANTHER" id="PTHR24637">
    <property type="entry name" value="COLLAGEN"/>
    <property type="match status" value="1"/>
</dbReference>
<dbReference type="OrthoDB" id="8939548at2759"/>
<keyword evidence="2" id="KW-0732">Signal</keyword>
<feature type="compositionally biased region" description="Basic and acidic residues" evidence="1">
    <location>
        <begin position="136"/>
        <end position="146"/>
    </location>
</feature>
<evidence type="ECO:0000259" key="3">
    <source>
        <dbReference type="PROSITE" id="PS50184"/>
    </source>
</evidence>
<evidence type="ECO:0000256" key="1">
    <source>
        <dbReference type="SAM" id="MobiDB-lite"/>
    </source>
</evidence>
<organism evidence="4 5">
    <name type="scientific">Thamnophis sirtalis</name>
    <dbReference type="NCBI Taxonomy" id="35019"/>
    <lineage>
        <taxon>Eukaryota</taxon>
        <taxon>Metazoa</taxon>
        <taxon>Chordata</taxon>
        <taxon>Craniata</taxon>
        <taxon>Vertebrata</taxon>
        <taxon>Euteleostomi</taxon>
        <taxon>Lepidosauria</taxon>
        <taxon>Squamata</taxon>
        <taxon>Bifurcata</taxon>
        <taxon>Unidentata</taxon>
        <taxon>Episquamata</taxon>
        <taxon>Toxicofera</taxon>
        <taxon>Serpentes</taxon>
        <taxon>Colubroidea</taxon>
        <taxon>Colubridae</taxon>
        <taxon>Natricinae</taxon>
        <taxon>Thamnophis</taxon>
    </lineage>
</organism>
<feature type="compositionally biased region" description="Low complexity" evidence="1">
    <location>
        <begin position="211"/>
        <end position="232"/>
    </location>
</feature>
<dbReference type="RefSeq" id="XP_013925369.1">
    <property type="nucleotide sequence ID" value="XM_014069894.1"/>
</dbReference>
<dbReference type="GeneID" id="106551746"/>
<dbReference type="Gene3D" id="2.10.70.10">
    <property type="entry name" value="Complement Module, domain 1"/>
    <property type="match status" value="1"/>
</dbReference>
<gene>
    <name evidence="5" type="primary">LOC106551746</name>
</gene>
<feature type="domain" description="VWFC" evidence="3">
    <location>
        <begin position="35"/>
        <end position="93"/>
    </location>
</feature>
<protein>
    <submittedName>
        <fullName evidence="5">Uncharacterized protein LOC106551746</fullName>
    </submittedName>
</protein>
<dbReference type="Pfam" id="PF01391">
    <property type="entry name" value="Collagen"/>
    <property type="match status" value="1"/>
</dbReference>
<name>A0A6I9YN84_9SAUR</name>
<dbReference type="InterPro" id="IPR008160">
    <property type="entry name" value="Collagen"/>
</dbReference>
<feature type="compositionally biased region" description="Basic and acidic residues" evidence="1">
    <location>
        <begin position="161"/>
        <end position="175"/>
    </location>
</feature>
<proteinExistence type="predicted"/>
<evidence type="ECO:0000256" key="2">
    <source>
        <dbReference type="SAM" id="SignalP"/>
    </source>
</evidence>
<dbReference type="Pfam" id="PF00093">
    <property type="entry name" value="VWC"/>
    <property type="match status" value="1"/>
</dbReference>
<dbReference type="PROSITE" id="PS01208">
    <property type="entry name" value="VWFC_1"/>
    <property type="match status" value="1"/>
</dbReference>
<feature type="signal peptide" evidence="2">
    <location>
        <begin position="1"/>
        <end position="26"/>
    </location>
</feature>
<feature type="chain" id="PRO_5026686407" evidence="2">
    <location>
        <begin position="27"/>
        <end position="839"/>
    </location>
</feature>
<evidence type="ECO:0000313" key="5">
    <source>
        <dbReference type="RefSeq" id="XP_013925369.1"/>
    </source>
</evidence>
<sequence length="839" mass="90737">MFSFLDSRTLVLLAAIQVILLEVVNCQNEDKEEAGSCVQDGQRYSDKDVWKPEPCQICVCDTGTVLCDDILCEEMRDCPRPEIPFGECCPICPTDQPTASGQPGPKGQKGEPGDIKNVVGPKGPPGAQGPSGEPGPRGERGDKGERGAMGPRGPPGLPGKPGEDGEAGKPGKSGERGLPGPQGARGFPGTPGLPGVKGHRGYPGLDGSKGEAGAPGAKGEAGSSGENGSPGPMLQFSDGIEGVHTSTMASANSVQCWVLVAFQVKEDVLAHLVLLDLLALLVDQGFQELQGQRVKLVPLALVALRVPKALEVNLDPLVLRDLQDLQATLEVTGSLVPKDQPEVLALLVLLVSLAHVGHLGHKVQQDLWAPKVRRESPELQASKVNKAPRVNLALGDHKEPLGQPAKKGREEDVVNQELQDQLDHLERGVLPENVAPLALGDSKVPLEILEGLENLACLAPGSNMLSQFCGIHNSQSFQITFYVHKSPFLNDLDSENLYRFKFVDLPHFQCQVVSLVALGMLVLKAKLAHLVFRVKMDGLAHLVLKVLVVSLVSWVSQAPKVLMVKAVKLARKGYLVLLDYEVFLAKMAYSVVVVVSDDDDDICRGLLEREVNKVPLDHLDSKDFQDPQALQVKVEKQVTKVFLEKLVLLVLLVPEVNVASQENADLQVPKVWVVLEGFPEPLVLMDPRVQLALLGLLEPKAPQACRECLVREELEVFLDQRETGVMLVRKAQKVLLAKMAAEVNQVLLAQVELLVLGVPLVSVEKPDPLAPLGLLVPLVLMASLVLKASKVDLARKEMLGPLVHKGHLVLLVHSFWHAVDQDMLTWADGPCFKVQVQIY</sequence>
<dbReference type="Proteomes" id="UP000504617">
    <property type="component" value="Unplaced"/>
</dbReference>
<reference evidence="5" key="1">
    <citation type="submission" date="2025-08" db="UniProtKB">
        <authorList>
            <consortium name="RefSeq"/>
        </authorList>
    </citation>
    <scope>IDENTIFICATION</scope>
    <source>
        <tissue evidence="5">Skeletal muscle</tissue>
    </source>
</reference>
<dbReference type="AlphaFoldDB" id="A0A6I9YN84"/>
<dbReference type="PROSITE" id="PS50184">
    <property type="entry name" value="VWFC_2"/>
    <property type="match status" value="1"/>
</dbReference>
<feature type="region of interest" description="Disordered" evidence="1">
    <location>
        <begin position="97"/>
        <end position="237"/>
    </location>
</feature>
<dbReference type="SMART" id="SM00214">
    <property type="entry name" value="VWC"/>
    <property type="match status" value="1"/>
</dbReference>
<dbReference type="SUPFAM" id="SSF57603">
    <property type="entry name" value="FnI-like domain"/>
    <property type="match status" value="1"/>
</dbReference>
<dbReference type="KEGG" id="tsr:106551746"/>
<dbReference type="FunFam" id="2.10.70.10:FF:000013">
    <property type="entry name" value="Collagen, type I, alpha 1"/>
    <property type="match status" value="1"/>
</dbReference>